<comment type="catalytic activity">
    <reaction evidence="6">
        <text>(6S)-NADHX + ADP = AMP + phosphate + NADH + H(+)</text>
        <dbReference type="Rhea" id="RHEA:32223"/>
        <dbReference type="ChEBI" id="CHEBI:15378"/>
        <dbReference type="ChEBI" id="CHEBI:43474"/>
        <dbReference type="ChEBI" id="CHEBI:57945"/>
        <dbReference type="ChEBI" id="CHEBI:64074"/>
        <dbReference type="ChEBI" id="CHEBI:456215"/>
        <dbReference type="ChEBI" id="CHEBI:456216"/>
        <dbReference type="EC" id="4.2.1.136"/>
    </reaction>
</comment>
<dbReference type="Gene3D" id="3.40.1190.20">
    <property type="match status" value="1"/>
</dbReference>
<dbReference type="GO" id="GO:0005524">
    <property type="term" value="F:ATP binding"/>
    <property type="evidence" value="ECO:0007669"/>
    <property type="project" value="UniProtKB-KW"/>
</dbReference>
<keyword evidence="2 6" id="KW-0067">ATP-binding</keyword>
<comment type="subunit">
    <text evidence="6">Homotetramer.</text>
</comment>
<keyword evidence="3 6" id="KW-0521">NADP</keyword>
<dbReference type="GO" id="GO:0052855">
    <property type="term" value="F:ADP-dependent NAD(P)H-hydrate dehydratase activity"/>
    <property type="evidence" value="ECO:0007669"/>
    <property type="project" value="UniProtKB-UniRule"/>
</dbReference>
<comment type="cofactor">
    <cofactor evidence="6">
        <name>Mg(2+)</name>
        <dbReference type="ChEBI" id="CHEBI:18420"/>
    </cofactor>
</comment>
<feature type="binding site" evidence="6">
    <location>
        <position position="97"/>
    </location>
    <ligand>
        <name>(6S)-NADPHX</name>
        <dbReference type="ChEBI" id="CHEBI:64076"/>
    </ligand>
</feature>
<evidence type="ECO:0000259" key="7">
    <source>
        <dbReference type="PROSITE" id="PS51383"/>
    </source>
</evidence>
<evidence type="ECO:0000313" key="8">
    <source>
        <dbReference type="EMBL" id="OGY08797.1"/>
    </source>
</evidence>
<evidence type="ECO:0000256" key="5">
    <source>
        <dbReference type="ARBA" id="ARBA00023239"/>
    </source>
</evidence>
<dbReference type="PANTHER" id="PTHR12592:SF0">
    <property type="entry name" value="ATP-DEPENDENT (S)-NAD(P)H-HYDRATE DEHYDRATASE"/>
    <property type="match status" value="1"/>
</dbReference>
<comment type="catalytic activity">
    <reaction evidence="6">
        <text>(6S)-NADPHX + ADP = AMP + phosphate + NADPH + H(+)</text>
        <dbReference type="Rhea" id="RHEA:32235"/>
        <dbReference type="ChEBI" id="CHEBI:15378"/>
        <dbReference type="ChEBI" id="CHEBI:43474"/>
        <dbReference type="ChEBI" id="CHEBI:57783"/>
        <dbReference type="ChEBI" id="CHEBI:64076"/>
        <dbReference type="ChEBI" id="CHEBI:456215"/>
        <dbReference type="ChEBI" id="CHEBI:456216"/>
        <dbReference type="EC" id="4.2.1.136"/>
    </reaction>
</comment>
<feature type="binding site" evidence="6">
    <location>
        <begin position="213"/>
        <end position="217"/>
    </location>
    <ligand>
        <name>AMP</name>
        <dbReference type="ChEBI" id="CHEBI:456215"/>
    </ligand>
</feature>
<comment type="similarity">
    <text evidence="6">Belongs to the NnrD/CARKD family.</text>
</comment>
<comment type="caution">
    <text evidence="6">Lacks conserved residue(s) required for the propagation of feature annotation.</text>
</comment>
<comment type="caution">
    <text evidence="8">The sequence shown here is derived from an EMBL/GenBank/DDBJ whole genome shotgun (WGS) entry which is preliminary data.</text>
</comment>
<keyword evidence="1 6" id="KW-0547">Nucleotide-binding</keyword>
<comment type="function">
    <text evidence="6">Catalyzes the dehydration of the S-form of NAD(P)HX at the expense of ADP, which is converted to AMP. Together with NAD(P)HX epimerase, which catalyzes the epimerization of the S- and R-forms, the enzyme allows the repair of both epimers of NAD(P)HX, a damaged form of NAD(P)H that is a result of enzymatic or heat-dependent hydration.</text>
</comment>
<evidence type="ECO:0000256" key="6">
    <source>
        <dbReference type="HAMAP-Rule" id="MF_01965"/>
    </source>
</evidence>
<dbReference type="STRING" id="1797513.A2782_02310"/>
<dbReference type="InterPro" id="IPR000631">
    <property type="entry name" value="CARKD"/>
</dbReference>
<keyword evidence="4 6" id="KW-0520">NAD</keyword>
<feature type="domain" description="YjeF C-terminal" evidence="7">
    <location>
        <begin position="1"/>
        <end position="299"/>
    </location>
</feature>
<keyword evidence="5 6" id="KW-0456">Lyase</keyword>
<reference evidence="8 9" key="1">
    <citation type="journal article" date="2016" name="Nat. Commun.">
        <title>Thousands of microbial genomes shed light on interconnected biogeochemical processes in an aquifer system.</title>
        <authorList>
            <person name="Anantharaman K."/>
            <person name="Brown C.T."/>
            <person name="Hug L.A."/>
            <person name="Sharon I."/>
            <person name="Castelle C.J."/>
            <person name="Probst A.J."/>
            <person name="Thomas B.C."/>
            <person name="Singh A."/>
            <person name="Wilkins M.J."/>
            <person name="Karaoz U."/>
            <person name="Brodie E.L."/>
            <person name="Williams K.H."/>
            <person name="Hubbard S.S."/>
            <person name="Banfield J.F."/>
        </authorList>
    </citation>
    <scope>NUCLEOTIDE SEQUENCE [LARGE SCALE GENOMIC DNA]</scope>
</reference>
<evidence type="ECO:0000313" key="9">
    <source>
        <dbReference type="Proteomes" id="UP000177967"/>
    </source>
</evidence>
<dbReference type="InterPro" id="IPR029056">
    <property type="entry name" value="Ribokinase-like"/>
</dbReference>
<name>A0A1G1V071_9BACT</name>
<sequence length="301" mass="33086">MRIFDPEELRKLKKRSEKPENGEVTIIGGSDLFHGAPILSLTAASRVVDMVYFSSPEPSFSELALQLKSRLSSFIWVPWEEVGDYIQKSDAVLIGPGMKRYREEKLTPHYAKAVHARTARGGVVEYDQDGTLTKFVVEKLLRQFVDKQWVIDGGALQVVDRKLLPKGSIITPNKKEFALLFDIHDTETLDKHAPILLGEALDTTKFEGVIVLKGPKTYVESREELVVVEGGNNGLTKGGTGDTLAGLTVALAAQNDPFLAACSASWVIKKAADELCEKVGTVYNADDLAAKVPEVLGEYLR</sequence>
<gene>
    <name evidence="6" type="primary">nnrD</name>
    <name evidence="8" type="ORF">A2782_02310</name>
</gene>
<dbReference type="Pfam" id="PF01256">
    <property type="entry name" value="Carb_kinase"/>
    <property type="match status" value="1"/>
</dbReference>
<evidence type="ECO:0000256" key="3">
    <source>
        <dbReference type="ARBA" id="ARBA00022857"/>
    </source>
</evidence>
<evidence type="ECO:0000256" key="1">
    <source>
        <dbReference type="ARBA" id="ARBA00022741"/>
    </source>
</evidence>
<dbReference type="EC" id="4.2.1.136" evidence="6"/>
<dbReference type="Proteomes" id="UP000177967">
    <property type="component" value="Unassembled WGS sequence"/>
</dbReference>
<feature type="binding site" evidence="6">
    <location>
        <position position="241"/>
    </location>
    <ligand>
        <name>AMP</name>
        <dbReference type="ChEBI" id="CHEBI:456215"/>
    </ligand>
</feature>
<feature type="binding site" evidence="6">
    <location>
        <position position="242"/>
    </location>
    <ligand>
        <name>(6S)-NADPHX</name>
        <dbReference type="ChEBI" id="CHEBI:64076"/>
    </ligand>
</feature>
<proteinExistence type="inferred from homology"/>
<dbReference type="EMBL" id="MHBW01000020">
    <property type="protein sequence ID" value="OGY08797.1"/>
    <property type="molecule type" value="Genomic_DNA"/>
</dbReference>
<evidence type="ECO:0000256" key="2">
    <source>
        <dbReference type="ARBA" id="ARBA00022840"/>
    </source>
</evidence>
<protein>
    <recommendedName>
        <fullName evidence="6">ADP-dependent (S)-NAD(P)H-hydrate dehydratase</fullName>
        <ecNumber evidence="6">4.2.1.136</ecNumber>
    </recommendedName>
    <alternativeName>
        <fullName evidence="6">ADP-dependent NAD(P)HX dehydratase</fullName>
    </alternativeName>
</protein>
<dbReference type="SUPFAM" id="SSF53613">
    <property type="entry name" value="Ribokinase-like"/>
    <property type="match status" value="1"/>
</dbReference>
<dbReference type="GO" id="GO:0046496">
    <property type="term" value="P:nicotinamide nucleotide metabolic process"/>
    <property type="evidence" value="ECO:0007669"/>
    <property type="project" value="UniProtKB-UniRule"/>
</dbReference>
<evidence type="ECO:0000256" key="4">
    <source>
        <dbReference type="ARBA" id="ARBA00023027"/>
    </source>
</evidence>
<dbReference type="GO" id="GO:0110051">
    <property type="term" value="P:metabolite repair"/>
    <property type="evidence" value="ECO:0007669"/>
    <property type="project" value="TreeGrafter"/>
</dbReference>
<dbReference type="CDD" id="cd01171">
    <property type="entry name" value="YXKO-related"/>
    <property type="match status" value="1"/>
</dbReference>
<dbReference type="PROSITE" id="PS51383">
    <property type="entry name" value="YJEF_C_3"/>
    <property type="match status" value="1"/>
</dbReference>
<dbReference type="PANTHER" id="PTHR12592">
    <property type="entry name" value="ATP-DEPENDENT (S)-NAD(P)H-HYDRATE DEHYDRATASE FAMILY MEMBER"/>
    <property type="match status" value="1"/>
</dbReference>
<dbReference type="HAMAP" id="MF_01965">
    <property type="entry name" value="NADHX_dehydratase"/>
    <property type="match status" value="1"/>
</dbReference>
<organism evidence="8 9">
    <name type="scientific">Candidatus Blackburnbacteria bacterium RIFCSPHIGHO2_01_FULL_43_15b</name>
    <dbReference type="NCBI Taxonomy" id="1797513"/>
    <lineage>
        <taxon>Bacteria</taxon>
        <taxon>Candidatus Blackburniibacteriota</taxon>
    </lineage>
</organism>
<accession>A0A1G1V071</accession>
<feature type="binding site" evidence="6">
    <location>
        <position position="36"/>
    </location>
    <ligand>
        <name>(6S)-NADPHX</name>
        <dbReference type="ChEBI" id="CHEBI:64076"/>
    </ligand>
</feature>
<dbReference type="AlphaFoldDB" id="A0A1G1V071"/>